<dbReference type="VEuPathDB" id="FungiDB:YALI1_F26737g"/>
<accession>A0A371BXW3</accession>
<dbReference type="Proteomes" id="UP000256601">
    <property type="component" value="Unassembled WGS sequence"/>
</dbReference>
<dbReference type="AlphaFoldDB" id="A0A371BXW3"/>
<evidence type="ECO:0000256" key="1">
    <source>
        <dbReference type="SAM" id="MobiDB-lite"/>
    </source>
</evidence>
<dbReference type="VEuPathDB" id="FungiDB:YALI0_F20130g"/>
<name>A0A371BXW3_YARLL</name>
<feature type="region of interest" description="Disordered" evidence="1">
    <location>
        <begin position="163"/>
        <end position="241"/>
    </location>
</feature>
<reference evidence="2 3" key="1">
    <citation type="submission" date="2018-07" db="EMBL/GenBank/DDBJ databases">
        <title>Draft Genome Assemblies for Five Robust Yarrowia lipolytica Strains Exhibiting High Lipid Production and Pentose Sugar Utilization and Sugar Alcohol Secretion from Undetoxified Lignocellulosic Biomass Hydrolysates.</title>
        <authorList>
            <consortium name="DOE Joint Genome Institute"/>
            <person name="Walker C."/>
            <person name="Ryu S."/>
            <person name="Na H."/>
            <person name="Zane M."/>
            <person name="LaButti K."/>
            <person name="Lipzen A."/>
            <person name="Haridas S."/>
            <person name="Barry K."/>
            <person name="Grigoriev I.V."/>
            <person name="Quarterman J."/>
            <person name="Slininger P."/>
            <person name="Dien B."/>
            <person name="Trinh C.T."/>
        </authorList>
    </citation>
    <scope>NUCLEOTIDE SEQUENCE [LARGE SCALE GENOMIC DNA]</scope>
    <source>
        <strain evidence="2 3">YB392</strain>
    </source>
</reference>
<proteinExistence type="predicted"/>
<evidence type="ECO:0000313" key="3">
    <source>
        <dbReference type="Proteomes" id="UP000256601"/>
    </source>
</evidence>
<sequence length="363" mass="41170">MTTIPELSVYTMQQRYLQPYDDDTLVEEIPPTNAEVGIVPFDDLELVAESQPPCDTWKNCVLSYKMIVQGYDNEILTHEGQLQTNFVPGMSTAICMTSNLNFEPHMTPEDVQRVTLAALVRDRPPPEVDEESDNELCARQSMAIYERYKGRMSELWRDMPELPLFEDGDSKTTPKASSEDDPSTYADGYQNEAGATANDSQNENDGIGYQGVDNSLLPGCDPSSDSHYSDSVRPCTSHSISGGEAVKRTQMLKDRRLWKRANEPQFITCTSCPRKSFKSLAKYAKHLDTHHSGLSNEHLCPSKTCPRSIVGFSTAVGCSQHFNICHRNHDRIFELKCKKWYLKRWRLKPEIPCLSMYVFMVDI</sequence>
<evidence type="ECO:0000313" key="2">
    <source>
        <dbReference type="EMBL" id="RDW22941.1"/>
    </source>
</evidence>
<protein>
    <submittedName>
        <fullName evidence="2">Uncharacterized protein</fullName>
    </submittedName>
</protein>
<gene>
    <name evidence="2" type="ORF">B0I71DRAFT_161534</name>
</gene>
<organism evidence="2 3">
    <name type="scientific">Yarrowia lipolytica</name>
    <name type="common">Candida lipolytica</name>
    <dbReference type="NCBI Taxonomy" id="4952"/>
    <lineage>
        <taxon>Eukaryota</taxon>
        <taxon>Fungi</taxon>
        <taxon>Dikarya</taxon>
        <taxon>Ascomycota</taxon>
        <taxon>Saccharomycotina</taxon>
        <taxon>Dipodascomycetes</taxon>
        <taxon>Dipodascales</taxon>
        <taxon>Dipodascales incertae sedis</taxon>
        <taxon>Yarrowia</taxon>
    </lineage>
</organism>
<dbReference type="EMBL" id="KZ859131">
    <property type="protein sequence ID" value="RDW22941.1"/>
    <property type="molecule type" value="Genomic_DNA"/>
</dbReference>